<comment type="caution">
    <text evidence="4">The sequence shown here is derived from an EMBL/GenBank/DDBJ whole genome shotgun (WGS) entry which is preliminary data.</text>
</comment>
<evidence type="ECO:0000256" key="2">
    <source>
        <dbReference type="ARBA" id="ARBA00022898"/>
    </source>
</evidence>
<keyword evidence="4" id="KW-0032">Aminotransferase</keyword>
<dbReference type="Pfam" id="PF00202">
    <property type="entry name" value="Aminotran_3"/>
    <property type="match status" value="1"/>
</dbReference>
<name>A0A7W9ZKZ7_NOVIT</name>
<dbReference type="SUPFAM" id="SSF53383">
    <property type="entry name" value="PLP-dependent transferases"/>
    <property type="match status" value="1"/>
</dbReference>
<keyword evidence="5" id="KW-1185">Reference proteome</keyword>
<dbReference type="InterPro" id="IPR015424">
    <property type="entry name" value="PyrdxlP-dep_Trfase"/>
</dbReference>
<dbReference type="InterPro" id="IPR015422">
    <property type="entry name" value="PyrdxlP-dep_Trfase_small"/>
</dbReference>
<dbReference type="Gene3D" id="3.90.1150.10">
    <property type="entry name" value="Aspartate Aminotransferase, domain 1"/>
    <property type="match status" value="1"/>
</dbReference>
<proteinExistence type="inferred from homology"/>
<dbReference type="Proteomes" id="UP000544872">
    <property type="component" value="Unassembled WGS sequence"/>
</dbReference>
<dbReference type="RefSeq" id="WP_184265612.1">
    <property type="nucleotide sequence ID" value="NZ_JACIIX010000017.1"/>
</dbReference>
<dbReference type="GO" id="GO:0050322">
    <property type="term" value="F:taurine-2-oxoglutarate transaminase activity"/>
    <property type="evidence" value="ECO:0007669"/>
    <property type="project" value="UniProtKB-EC"/>
</dbReference>
<reference evidence="4 5" key="1">
    <citation type="submission" date="2020-08" db="EMBL/GenBank/DDBJ databases">
        <title>Genomic Encyclopedia of Type Strains, Phase IV (KMG-IV): sequencing the most valuable type-strain genomes for metagenomic binning, comparative biology and taxonomic classification.</title>
        <authorList>
            <person name="Goeker M."/>
        </authorList>
    </citation>
    <scope>NUCLEOTIDE SEQUENCE [LARGE SCALE GENOMIC DNA]</scope>
    <source>
        <strain evidence="4 5">DSM 11590</strain>
    </source>
</reference>
<dbReference type="PANTHER" id="PTHR43094:SF1">
    <property type="entry name" value="AMINOTRANSFERASE CLASS-III"/>
    <property type="match status" value="1"/>
</dbReference>
<evidence type="ECO:0000313" key="5">
    <source>
        <dbReference type="Proteomes" id="UP000544872"/>
    </source>
</evidence>
<dbReference type="GO" id="GO:0005829">
    <property type="term" value="C:cytosol"/>
    <property type="evidence" value="ECO:0007669"/>
    <property type="project" value="TreeGrafter"/>
</dbReference>
<dbReference type="InterPro" id="IPR015421">
    <property type="entry name" value="PyrdxlP-dep_Trfase_major"/>
</dbReference>
<dbReference type="InterPro" id="IPR005814">
    <property type="entry name" value="Aminotrans_3"/>
</dbReference>
<dbReference type="Gene3D" id="3.40.640.10">
    <property type="entry name" value="Type I PLP-dependent aspartate aminotransferase-like (Major domain)"/>
    <property type="match status" value="1"/>
</dbReference>
<keyword evidence="2 3" id="KW-0663">Pyridoxal phosphate</keyword>
<dbReference type="GO" id="GO:0030170">
    <property type="term" value="F:pyridoxal phosphate binding"/>
    <property type="evidence" value="ECO:0007669"/>
    <property type="project" value="InterPro"/>
</dbReference>
<dbReference type="PANTHER" id="PTHR43094">
    <property type="entry name" value="AMINOTRANSFERASE"/>
    <property type="match status" value="1"/>
</dbReference>
<comment type="similarity">
    <text evidence="1 3">Belongs to the class-III pyridoxal-phosphate-dependent aminotransferase family.</text>
</comment>
<organism evidence="4 5">
    <name type="scientific">Novispirillum itersonii</name>
    <name type="common">Aquaspirillum itersonii</name>
    <dbReference type="NCBI Taxonomy" id="189"/>
    <lineage>
        <taxon>Bacteria</taxon>
        <taxon>Pseudomonadati</taxon>
        <taxon>Pseudomonadota</taxon>
        <taxon>Alphaproteobacteria</taxon>
        <taxon>Rhodospirillales</taxon>
        <taxon>Novispirillaceae</taxon>
        <taxon>Novispirillum</taxon>
    </lineage>
</organism>
<protein>
    <submittedName>
        <fullName evidence="4">Taurine--2-oxoglutarate transaminase</fullName>
        <ecNumber evidence="4">2.6.1.55</ecNumber>
    </submittedName>
</protein>
<evidence type="ECO:0000256" key="1">
    <source>
        <dbReference type="ARBA" id="ARBA00008954"/>
    </source>
</evidence>
<keyword evidence="4" id="KW-0808">Transferase</keyword>
<accession>A0A7W9ZKZ7</accession>
<gene>
    <name evidence="4" type="ORF">FHS48_003607</name>
</gene>
<dbReference type="EC" id="2.6.1.55" evidence="4"/>
<dbReference type="AlphaFoldDB" id="A0A7W9ZKZ7"/>
<dbReference type="CDD" id="cd00610">
    <property type="entry name" value="OAT_like"/>
    <property type="match status" value="1"/>
</dbReference>
<evidence type="ECO:0000313" key="4">
    <source>
        <dbReference type="EMBL" id="MBB6212159.1"/>
    </source>
</evidence>
<evidence type="ECO:0000256" key="3">
    <source>
        <dbReference type="RuleBase" id="RU003560"/>
    </source>
</evidence>
<sequence>MTHHFSRPADATAADWRAREAAHTVYGWQPQALRSPRLFTHAEGSALYDQDGNRVLDFGSGQISVNIGYSHPHVLAAMERQMRAVTYLAPSFATEARLRLAEAVAAVTPGDLNHIFFTNGGAEAVENALKIARAVTGRWKILSAWQSYHGATAMASAVSGDGRRLLSEPGVPGVARFNLPGLWRSAFNETDPEAEVTLALEAVETLIQREGPTTIAALILEPVVGTNGLYTPGTRFLRGIRTLCDRYGILLVADETMSGWGRTGAWFAVDHAGVVPDLLTTAKGITSGYVPLGAVALRPALYEHFRDRPFVGGLTTEGHALACAAGVATLEVYHQEGLIARSAERGAWLLDHLRGLQDRHPCIGTVRGIGLFTCLELTADRNRRTPLAGTGPVPATLSREIAARCLKAGLVVLARQDFIFIAPPLSVPQTDLEDGLAILDTVLQWVDTLLPGSGGPRNER</sequence>
<dbReference type="EMBL" id="JACIIX010000017">
    <property type="protein sequence ID" value="MBB6212159.1"/>
    <property type="molecule type" value="Genomic_DNA"/>
</dbReference>
<dbReference type="NCBIfam" id="NF004718">
    <property type="entry name" value="PRK06062.1"/>
    <property type="match status" value="1"/>
</dbReference>